<dbReference type="Pfam" id="PF07733">
    <property type="entry name" value="DNA_pol3_alpha"/>
    <property type="match status" value="1"/>
</dbReference>
<dbReference type="InterPro" id="IPR004805">
    <property type="entry name" value="DnaE2/DnaE/PolC"/>
</dbReference>
<evidence type="ECO:0000259" key="9">
    <source>
        <dbReference type="Pfam" id="PF17657"/>
    </source>
</evidence>
<keyword evidence="1" id="KW-0963">Cytoplasm</keyword>
<dbReference type="GO" id="GO:0008408">
    <property type="term" value="F:3'-5' exonuclease activity"/>
    <property type="evidence" value="ECO:0007669"/>
    <property type="project" value="InterPro"/>
</dbReference>
<keyword evidence="5" id="KW-0227">DNA damage</keyword>
<feature type="domain" description="Bacterial DNA polymerase III alpha subunit NTPase" evidence="8">
    <location>
        <begin position="66"/>
        <end position="324"/>
    </location>
</feature>
<evidence type="ECO:0000256" key="2">
    <source>
        <dbReference type="ARBA" id="ARBA00022679"/>
    </source>
</evidence>
<dbReference type="PANTHER" id="PTHR32294">
    <property type="entry name" value="DNA POLYMERASE III SUBUNIT ALPHA"/>
    <property type="match status" value="1"/>
</dbReference>
<protein>
    <submittedName>
        <fullName evidence="10">Error-prone repair homolog of DNA polymerase III alpha subunit</fullName>
        <ecNumber evidence="10">2.7.7.7</ecNumber>
    </submittedName>
</protein>
<dbReference type="EMBL" id="CADCWM010000875">
    <property type="protein sequence ID" value="CAA9583322.1"/>
    <property type="molecule type" value="Genomic_DNA"/>
</dbReference>
<dbReference type="Pfam" id="PF17657">
    <property type="entry name" value="DNA_pol3_finger"/>
    <property type="match status" value="1"/>
</dbReference>
<evidence type="ECO:0000256" key="6">
    <source>
        <dbReference type="ARBA" id="ARBA00022932"/>
    </source>
</evidence>
<dbReference type="GO" id="GO:0006281">
    <property type="term" value="P:DNA repair"/>
    <property type="evidence" value="ECO:0007669"/>
    <property type="project" value="UniProtKB-KW"/>
</dbReference>
<organism evidence="10">
    <name type="scientific">uncultured Thermomicrobiales bacterium</name>
    <dbReference type="NCBI Taxonomy" id="1645740"/>
    <lineage>
        <taxon>Bacteria</taxon>
        <taxon>Pseudomonadati</taxon>
        <taxon>Thermomicrobiota</taxon>
        <taxon>Thermomicrobia</taxon>
        <taxon>Thermomicrobiales</taxon>
        <taxon>environmental samples</taxon>
    </lineage>
</organism>
<accession>A0A6J4VM83</accession>
<evidence type="ECO:0000256" key="4">
    <source>
        <dbReference type="ARBA" id="ARBA00022705"/>
    </source>
</evidence>
<feature type="non-terminal residue" evidence="10">
    <location>
        <position position="408"/>
    </location>
</feature>
<evidence type="ECO:0000256" key="5">
    <source>
        <dbReference type="ARBA" id="ARBA00022763"/>
    </source>
</evidence>
<gene>
    <name evidence="10" type="ORF">AVDCRST_MAG88-3611</name>
</gene>
<evidence type="ECO:0000259" key="8">
    <source>
        <dbReference type="Pfam" id="PF07733"/>
    </source>
</evidence>
<evidence type="ECO:0000256" key="1">
    <source>
        <dbReference type="ARBA" id="ARBA00022490"/>
    </source>
</evidence>
<keyword evidence="2 10" id="KW-0808">Transferase</keyword>
<name>A0A6J4VM83_9BACT</name>
<keyword evidence="3 10" id="KW-0548">Nucleotidyltransferase</keyword>
<keyword evidence="7" id="KW-0234">DNA repair</keyword>
<sequence>MAARHLRPNHRYHLADGTELAARFADLPEALANTRAVAARCTFALDFGPHVFPAVPVPAGRTPDEQLRARCRAGLTDRYAAGDPATWRRAAVQLDHELAVIATLGLAPYFLLVGDVVRFAREAGVPCQGRGSAAGSVVAYTLGISRVDPLAHRLLFERFLSTERASLPDIDIDFGHLGRESVIQYLYRTYGAAHVGMACTVQTYHTRGAVRDVGKALGIPAPTLEAVARRVRRRLDDTLAGAVAAVAGEAALDSRLWGHFVALCEQLVGTPRHLGIHNGGVVVTGPPLGELVPLEHATMADRVVVQWDKDSLELAGLIKLDVLALQSLDLVREAVALVERHEGTTIDLDRLPLDDPATYALLTAADTIGCFQVESRAQQAVAPLHRPRTFDDIVVQISIIRPGPIQSG</sequence>
<dbReference type="PANTHER" id="PTHR32294:SF4">
    <property type="entry name" value="ERROR-PRONE DNA POLYMERASE"/>
    <property type="match status" value="1"/>
</dbReference>
<dbReference type="GO" id="GO:0003887">
    <property type="term" value="F:DNA-directed DNA polymerase activity"/>
    <property type="evidence" value="ECO:0007669"/>
    <property type="project" value="UniProtKB-KW"/>
</dbReference>
<proteinExistence type="predicted"/>
<feature type="domain" description="DNA polymerase III alpha subunit finger" evidence="9">
    <location>
        <begin position="328"/>
        <end position="407"/>
    </location>
</feature>
<dbReference type="InterPro" id="IPR011708">
    <property type="entry name" value="DNA_pol3_alpha_NTPase_dom"/>
</dbReference>
<dbReference type="Gene3D" id="3.20.20.140">
    <property type="entry name" value="Metal-dependent hydrolases"/>
    <property type="match status" value="1"/>
</dbReference>
<dbReference type="InterPro" id="IPR040982">
    <property type="entry name" value="DNA_pol3_finger"/>
</dbReference>
<reference evidence="10" key="1">
    <citation type="submission" date="2020-02" db="EMBL/GenBank/DDBJ databases">
        <authorList>
            <person name="Meier V. D."/>
        </authorList>
    </citation>
    <scope>NUCLEOTIDE SEQUENCE</scope>
    <source>
        <strain evidence="10">AVDCRST_MAG88</strain>
    </source>
</reference>
<dbReference type="EC" id="2.7.7.7" evidence="10"/>
<evidence type="ECO:0000256" key="7">
    <source>
        <dbReference type="ARBA" id="ARBA00023204"/>
    </source>
</evidence>
<dbReference type="AlphaFoldDB" id="A0A6J4VM83"/>
<evidence type="ECO:0000313" key="10">
    <source>
        <dbReference type="EMBL" id="CAA9583322.1"/>
    </source>
</evidence>
<keyword evidence="6" id="KW-0239">DNA-directed DNA polymerase</keyword>
<keyword evidence="4" id="KW-0235">DNA replication</keyword>
<dbReference type="GO" id="GO:0006260">
    <property type="term" value="P:DNA replication"/>
    <property type="evidence" value="ECO:0007669"/>
    <property type="project" value="UniProtKB-KW"/>
</dbReference>
<evidence type="ECO:0000256" key="3">
    <source>
        <dbReference type="ARBA" id="ARBA00022695"/>
    </source>
</evidence>